<dbReference type="Proteomes" id="UP001269061">
    <property type="component" value="Unassembled WGS sequence"/>
</dbReference>
<dbReference type="EMBL" id="JARQAI010000001">
    <property type="protein sequence ID" value="MDT2735699.1"/>
    <property type="molecule type" value="Genomic_DNA"/>
</dbReference>
<dbReference type="Proteomes" id="UP001180842">
    <property type="component" value="Unassembled WGS sequence"/>
</dbReference>
<dbReference type="EMBL" id="JARQAZ010000001">
    <property type="protein sequence ID" value="MDT2769274.1"/>
    <property type="molecule type" value="Genomic_DNA"/>
</dbReference>
<evidence type="ECO:0000313" key="1">
    <source>
        <dbReference type="EMBL" id="MDT2735699.1"/>
    </source>
</evidence>
<accession>A0AAE4HXJ1</accession>
<proteinExistence type="predicted"/>
<protein>
    <submittedName>
        <fullName evidence="1">Uncharacterized protein</fullName>
    </submittedName>
</protein>
<comment type="caution">
    <text evidence="1">The sequence shown here is derived from an EMBL/GenBank/DDBJ whole genome shotgun (WGS) entry which is preliminary data.</text>
</comment>
<reference evidence="1 4" key="1">
    <citation type="submission" date="2023-03" db="EMBL/GenBank/DDBJ databases">
        <authorList>
            <person name="Shen W."/>
            <person name="Cai J."/>
        </authorList>
    </citation>
    <scope>NUCLEOTIDE SEQUENCE</scope>
    <source>
        <strain evidence="1">P69-2</strain>
        <strain evidence="2 4">Y59</strain>
    </source>
</reference>
<organism evidence="1 3">
    <name type="scientific">Enterococcus pseudoavium</name>
    <dbReference type="NCBI Taxonomy" id="44007"/>
    <lineage>
        <taxon>Bacteria</taxon>
        <taxon>Bacillati</taxon>
        <taxon>Bacillota</taxon>
        <taxon>Bacilli</taxon>
        <taxon>Lactobacillales</taxon>
        <taxon>Enterococcaceae</taxon>
        <taxon>Enterococcus</taxon>
    </lineage>
</organism>
<name>A0AAE4HXJ1_9ENTE</name>
<sequence length="55" mass="6535">MKERSVSKITDKAKKKHSLKEFEKIRIELEAKSRLFTTSLGMISYQKYHDLYELG</sequence>
<evidence type="ECO:0000313" key="4">
    <source>
        <dbReference type="Proteomes" id="UP001269061"/>
    </source>
</evidence>
<evidence type="ECO:0000313" key="3">
    <source>
        <dbReference type="Proteomes" id="UP001180842"/>
    </source>
</evidence>
<dbReference type="RefSeq" id="WP_167540756.1">
    <property type="nucleotide sequence ID" value="NZ_BAAAXL010000039.1"/>
</dbReference>
<evidence type="ECO:0000313" key="2">
    <source>
        <dbReference type="EMBL" id="MDT2769274.1"/>
    </source>
</evidence>
<keyword evidence="4" id="KW-1185">Reference proteome</keyword>
<dbReference type="AlphaFoldDB" id="A0AAE4HXJ1"/>
<gene>
    <name evidence="1" type="ORF">P7H00_00960</name>
    <name evidence="2" type="ORF">P7H46_00300</name>
</gene>